<proteinExistence type="predicted"/>
<protein>
    <submittedName>
        <fullName evidence="1">Uncharacterized protein</fullName>
    </submittedName>
</protein>
<reference evidence="1 2" key="1">
    <citation type="submission" date="2019-04" db="EMBL/GenBank/DDBJ databases">
        <title>An improved genome assembly and genetic linkage map for asparagus bean, Vigna unguiculata ssp. sesquipedialis.</title>
        <authorList>
            <person name="Xia Q."/>
            <person name="Zhang R."/>
            <person name="Dong Y."/>
        </authorList>
    </citation>
    <scope>NUCLEOTIDE SEQUENCE [LARGE SCALE GENOMIC DNA]</scope>
    <source>
        <tissue evidence="1">Leaf</tissue>
    </source>
</reference>
<accession>A0A4D6LFX0</accession>
<name>A0A4D6LFX0_VIGUN</name>
<evidence type="ECO:0000313" key="1">
    <source>
        <dbReference type="EMBL" id="QCD87205.1"/>
    </source>
</evidence>
<organism evidence="1 2">
    <name type="scientific">Vigna unguiculata</name>
    <name type="common">Cowpea</name>
    <dbReference type="NCBI Taxonomy" id="3917"/>
    <lineage>
        <taxon>Eukaryota</taxon>
        <taxon>Viridiplantae</taxon>
        <taxon>Streptophyta</taxon>
        <taxon>Embryophyta</taxon>
        <taxon>Tracheophyta</taxon>
        <taxon>Spermatophyta</taxon>
        <taxon>Magnoliopsida</taxon>
        <taxon>eudicotyledons</taxon>
        <taxon>Gunneridae</taxon>
        <taxon>Pentapetalae</taxon>
        <taxon>rosids</taxon>
        <taxon>fabids</taxon>
        <taxon>Fabales</taxon>
        <taxon>Fabaceae</taxon>
        <taxon>Papilionoideae</taxon>
        <taxon>50 kb inversion clade</taxon>
        <taxon>NPAAA clade</taxon>
        <taxon>indigoferoid/millettioid clade</taxon>
        <taxon>Phaseoleae</taxon>
        <taxon>Vigna</taxon>
    </lineage>
</organism>
<sequence>MPSVISSITEWPNWLCPARIDIADDIHANGKMINLNVVVAKKRPLIYVYDLPQEFNNLLLEGRHFKLECVNRIYDDKNVTIWTNQLYGAHEHMGLRSSLTLEYYKKAYTHIVEQYPYWNHSSGRDQIWVRRIVYPMYPP</sequence>
<dbReference type="EMBL" id="CP039347">
    <property type="protein sequence ID" value="QCD87205.1"/>
    <property type="molecule type" value="Genomic_DNA"/>
</dbReference>
<dbReference type="Proteomes" id="UP000501690">
    <property type="component" value="Linkage Group LG3"/>
</dbReference>
<keyword evidence="2" id="KW-1185">Reference proteome</keyword>
<evidence type="ECO:0000313" key="2">
    <source>
        <dbReference type="Proteomes" id="UP000501690"/>
    </source>
</evidence>
<gene>
    <name evidence="1" type="ORF">DEO72_LG3g1739</name>
</gene>
<dbReference type="AlphaFoldDB" id="A0A4D6LFX0"/>